<evidence type="ECO:0000256" key="2">
    <source>
        <dbReference type="ARBA" id="ARBA00004496"/>
    </source>
</evidence>
<feature type="compositionally biased region" description="Basic and acidic residues" evidence="5">
    <location>
        <begin position="538"/>
        <end position="562"/>
    </location>
</feature>
<dbReference type="InterPro" id="IPR019748">
    <property type="entry name" value="FERM_central"/>
</dbReference>
<dbReference type="PROSITE" id="PS00661">
    <property type="entry name" value="FERM_2"/>
    <property type="match status" value="1"/>
</dbReference>
<feature type="compositionally biased region" description="Basic and acidic residues" evidence="5">
    <location>
        <begin position="958"/>
        <end position="967"/>
    </location>
</feature>
<feature type="compositionally biased region" description="Pro residues" evidence="5">
    <location>
        <begin position="394"/>
        <end position="403"/>
    </location>
</feature>
<proteinExistence type="predicted"/>
<dbReference type="CDD" id="cd17108">
    <property type="entry name" value="FERM_F1_EPB41L5_like"/>
    <property type="match status" value="1"/>
</dbReference>
<dbReference type="InterPro" id="IPR029071">
    <property type="entry name" value="Ubiquitin-like_domsf"/>
</dbReference>
<dbReference type="InterPro" id="IPR019747">
    <property type="entry name" value="FERM_CS"/>
</dbReference>
<keyword evidence="3" id="KW-0963">Cytoplasm</keyword>
<dbReference type="FunFam" id="1.20.80.10:FF:000003">
    <property type="entry name" value="Tyrosine-protein phosphatase non-receptor type 4"/>
    <property type="match status" value="1"/>
</dbReference>
<dbReference type="SMART" id="SM00295">
    <property type="entry name" value="B41"/>
    <property type="match status" value="1"/>
</dbReference>
<feature type="region of interest" description="Disordered" evidence="5">
    <location>
        <begin position="300"/>
        <end position="429"/>
    </location>
</feature>
<feature type="region of interest" description="Disordered" evidence="5">
    <location>
        <begin position="538"/>
        <end position="1048"/>
    </location>
</feature>
<dbReference type="FunFam" id="2.30.29.30:FF:000002">
    <property type="entry name" value="Band 4.1-like protein 5 isoform 1"/>
    <property type="match status" value="1"/>
</dbReference>
<protein>
    <submittedName>
        <fullName evidence="7">Band 4.1-like protein 5</fullName>
    </submittedName>
</protein>
<evidence type="ECO:0000256" key="1">
    <source>
        <dbReference type="ARBA" id="ARBA00004282"/>
    </source>
</evidence>
<dbReference type="SUPFAM" id="SSF47031">
    <property type="entry name" value="Second domain of FERM"/>
    <property type="match status" value="1"/>
</dbReference>
<comment type="subcellular location">
    <subcellularLocation>
        <location evidence="1">Cell junction</location>
    </subcellularLocation>
    <subcellularLocation>
        <location evidence="2">Cytoplasm</location>
    </subcellularLocation>
</comment>
<feature type="compositionally biased region" description="Basic and acidic residues" evidence="5">
    <location>
        <begin position="647"/>
        <end position="657"/>
    </location>
</feature>
<feature type="compositionally biased region" description="Polar residues" evidence="5">
    <location>
        <begin position="736"/>
        <end position="745"/>
    </location>
</feature>
<dbReference type="CDD" id="cd14473">
    <property type="entry name" value="FERM_B-lobe"/>
    <property type="match status" value="1"/>
</dbReference>
<feature type="compositionally biased region" description="Polar residues" evidence="5">
    <location>
        <begin position="410"/>
        <end position="420"/>
    </location>
</feature>
<sequence>KKAEGATLIEQVFYHLDVIEKDYFGLQYTDHFNVNHWLDPTKQVRKQVKIGPPYTFRFRVKFYSSEPNNLHEELTKYQFFLQLKQDIYSGRLPCPYETLVELCALALQSELGDYEEDEHTPGTVSEFRFVPSQTEELELDIFHKYQEYSGQTPAQAELQFLHKAKWLELYGVDMHTVQGRDGQNYSLGLTPTGILVFEGEQKIGLFFWPMMTKLDFKGKKLMLVAVEDDDRGNSQDHSFQFRCATEKACKHLWKCAVEYHAFFRLKGPVKGQSGRQNFFRMGSRFRYSGRTEYQTATMNRTRRSIKFERKPSHRYSRRPTFERKEREEKMERMRKEAEKKRKLEEGRDRRAAIAAAKPSVETTFDALPDSSRASINSSSSTTASTTRSSVKSPDSPPPRPPKPGTRRNRTSGSAASTSDAPDSVPRPSASAMERLDNLIKTQAFEKGDMTDSASSAGATAMSNGYVSASDNNNINIRDESEKAIAKMKNLDESVPVPVKRKDVNTFQNNQVKFTGGTAVIPPENMKCNILKAKLEEEHHKDFQEEKSSPDSEKNKLAAESDARGVTNVLPDKAETQHKKREEKEEEEEEMDEKKDEKKDKVLKENEDSFAAASYKPRKERHSSRTSNSSVNNGYKEPERGASIGENSIDRNAREGSGSRDYPSNSMDRKARYGVNKNTATKNTNSVDRRRRLEKESEDSDVISPSLEPPMPPPSVSRKSPAPQPESYSSVDRKAYRQQSATSTHNKSFDVGELRHRTTSQTSDVFLPPVPPKGIPQEDPSPSHSLSLDESAPSPKSPPPRGIRSVSGAGLGSLPRPALPPRVAIPRSTSQQDSESTRETNDSTDQGSPQSPSPRQPGMNLNPFLPERPAHPPPLSAAKTSSLRLKAQAAQQVVELAAALGHESEETALGDGRGRNNQAPPKPPPPKQQQKKKSTNPFLSDSEEEEGEEPPEIPFRSVRSPDSEDDSSRTMSVGGPDKPPVPAPRFYASGGVVPPSTDASKPNEKGKAPSRLSQSSKKTRPPPPPSPSLQQKDSGDGSVARTVGGAPSKVAVVETSFTRTEPVTRKMASGPTAKTTAQVITIDRARGDSHNSTSSTGHNTSSSNISPWMVSDQKKVERKVTLTTEL</sequence>
<feature type="compositionally biased region" description="Low complexity" evidence="5">
    <location>
        <begin position="1089"/>
        <end position="1105"/>
    </location>
</feature>
<dbReference type="InterPro" id="IPR019749">
    <property type="entry name" value="Band_41_domain"/>
</dbReference>
<feature type="non-terminal residue" evidence="7">
    <location>
        <position position="1"/>
    </location>
</feature>
<feature type="domain" description="FERM" evidence="6">
    <location>
        <begin position="1"/>
        <end position="267"/>
    </location>
</feature>
<dbReference type="GO" id="GO:0005886">
    <property type="term" value="C:plasma membrane"/>
    <property type="evidence" value="ECO:0007669"/>
    <property type="project" value="UniProtKB-ARBA"/>
</dbReference>
<name>A0AAV4B751_9GAST</name>
<dbReference type="InterPro" id="IPR000798">
    <property type="entry name" value="Ez/rad/moesin-like"/>
</dbReference>
<feature type="compositionally biased region" description="Acidic residues" evidence="5">
    <location>
        <begin position="940"/>
        <end position="950"/>
    </location>
</feature>
<feature type="compositionally biased region" description="Polar residues" evidence="5">
    <location>
        <begin position="675"/>
        <end position="685"/>
    </location>
</feature>
<feature type="compositionally biased region" description="Basic and acidic residues" evidence="5">
    <location>
        <begin position="571"/>
        <end position="582"/>
    </location>
</feature>
<dbReference type="AlphaFoldDB" id="A0AAV4B751"/>
<dbReference type="InterPro" id="IPR000299">
    <property type="entry name" value="FERM_domain"/>
</dbReference>
<dbReference type="Gene3D" id="3.10.20.90">
    <property type="entry name" value="Phosphatidylinositol 3-kinase Catalytic Subunit, Chain A, domain 1"/>
    <property type="match status" value="1"/>
</dbReference>
<dbReference type="Pfam" id="PF08736">
    <property type="entry name" value="FA"/>
    <property type="match status" value="1"/>
</dbReference>
<dbReference type="InterPro" id="IPR018979">
    <property type="entry name" value="FERM_N"/>
</dbReference>
<dbReference type="GO" id="GO:0070161">
    <property type="term" value="C:anchoring junction"/>
    <property type="evidence" value="ECO:0007669"/>
    <property type="project" value="UniProtKB-SubCell"/>
</dbReference>
<dbReference type="PRINTS" id="PR00661">
    <property type="entry name" value="ERMFAMILY"/>
</dbReference>
<dbReference type="InterPro" id="IPR014352">
    <property type="entry name" value="FERM/acyl-CoA-bd_prot_sf"/>
</dbReference>
<evidence type="ECO:0000313" key="7">
    <source>
        <dbReference type="EMBL" id="GFO14544.1"/>
    </source>
</evidence>
<accession>A0AAV4B751</accession>
<dbReference type="Pfam" id="PF09379">
    <property type="entry name" value="FERM_N"/>
    <property type="match status" value="1"/>
</dbReference>
<dbReference type="PROSITE" id="PS00660">
    <property type="entry name" value="FERM_1"/>
    <property type="match status" value="1"/>
</dbReference>
<dbReference type="GO" id="GO:0005856">
    <property type="term" value="C:cytoskeleton"/>
    <property type="evidence" value="ECO:0007669"/>
    <property type="project" value="TreeGrafter"/>
</dbReference>
<dbReference type="PRINTS" id="PR00935">
    <property type="entry name" value="BAND41"/>
</dbReference>
<dbReference type="InterPro" id="IPR014847">
    <property type="entry name" value="FA"/>
</dbReference>
<dbReference type="GO" id="GO:0031032">
    <property type="term" value="P:actomyosin structure organization"/>
    <property type="evidence" value="ECO:0007669"/>
    <property type="project" value="TreeGrafter"/>
</dbReference>
<dbReference type="SUPFAM" id="SSF50729">
    <property type="entry name" value="PH domain-like"/>
    <property type="match status" value="1"/>
</dbReference>
<dbReference type="Gene3D" id="1.20.80.10">
    <property type="match status" value="1"/>
</dbReference>
<keyword evidence="4" id="KW-0965">Cell junction</keyword>
<dbReference type="GO" id="GO:0005737">
    <property type="term" value="C:cytoplasm"/>
    <property type="evidence" value="ECO:0007669"/>
    <property type="project" value="UniProtKB-SubCell"/>
</dbReference>
<dbReference type="InterPro" id="IPR018980">
    <property type="entry name" value="FERM_PH-like_C"/>
</dbReference>
<evidence type="ECO:0000259" key="6">
    <source>
        <dbReference type="PROSITE" id="PS50057"/>
    </source>
</evidence>
<dbReference type="SUPFAM" id="SSF54236">
    <property type="entry name" value="Ubiquitin-like"/>
    <property type="match status" value="1"/>
</dbReference>
<gene>
    <name evidence="7" type="ORF">PoB_004104900</name>
</gene>
<dbReference type="InterPro" id="IPR035963">
    <property type="entry name" value="FERM_2"/>
</dbReference>
<dbReference type="SMART" id="SM01196">
    <property type="entry name" value="FERM_C"/>
    <property type="match status" value="1"/>
</dbReference>
<dbReference type="Pfam" id="PF09380">
    <property type="entry name" value="FERM_C"/>
    <property type="match status" value="1"/>
</dbReference>
<dbReference type="InterPro" id="IPR011993">
    <property type="entry name" value="PH-like_dom_sf"/>
</dbReference>
<dbReference type="Proteomes" id="UP000735302">
    <property type="component" value="Unassembled WGS sequence"/>
</dbReference>
<reference evidence="7 8" key="1">
    <citation type="journal article" date="2021" name="Elife">
        <title>Chloroplast acquisition without the gene transfer in kleptoplastic sea slugs, Plakobranchus ocellatus.</title>
        <authorList>
            <person name="Maeda T."/>
            <person name="Takahashi S."/>
            <person name="Yoshida T."/>
            <person name="Shimamura S."/>
            <person name="Takaki Y."/>
            <person name="Nagai Y."/>
            <person name="Toyoda A."/>
            <person name="Suzuki Y."/>
            <person name="Arimoto A."/>
            <person name="Ishii H."/>
            <person name="Satoh N."/>
            <person name="Nishiyama T."/>
            <person name="Hasebe M."/>
            <person name="Maruyama T."/>
            <person name="Minagawa J."/>
            <person name="Obokata J."/>
            <person name="Shigenobu S."/>
        </authorList>
    </citation>
    <scope>NUCLEOTIDE SEQUENCE [LARGE SCALE GENOMIC DNA]</scope>
</reference>
<dbReference type="Gene3D" id="2.30.29.30">
    <property type="entry name" value="Pleckstrin-homology domain (PH domain)/Phosphotyrosine-binding domain (PTB)"/>
    <property type="match status" value="1"/>
</dbReference>
<feature type="region of interest" description="Disordered" evidence="5">
    <location>
        <begin position="1083"/>
        <end position="1125"/>
    </location>
</feature>
<dbReference type="GO" id="GO:0008092">
    <property type="term" value="F:cytoskeletal protein binding"/>
    <property type="evidence" value="ECO:0007669"/>
    <property type="project" value="InterPro"/>
</dbReference>
<feature type="compositionally biased region" description="Basic and acidic residues" evidence="5">
    <location>
        <begin position="746"/>
        <end position="755"/>
    </location>
</feature>
<keyword evidence="8" id="KW-1185">Reference proteome</keyword>
<evidence type="ECO:0000256" key="5">
    <source>
        <dbReference type="SAM" id="MobiDB-lite"/>
    </source>
</evidence>
<evidence type="ECO:0000256" key="3">
    <source>
        <dbReference type="ARBA" id="ARBA00022490"/>
    </source>
</evidence>
<comment type="caution">
    <text evidence="7">The sequence shown here is derived from an EMBL/GenBank/DDBJ whole genome shotgun (WGS) entry which is preliminary data.</text>
</comment>
<feature type="compositionally biased region" description="Basic and acidic residues" evidence="5">
    <location>
        <begin position="319"/>
        <end position="351"/>
    </location>
</feature>
<feature type="compositionally biased region" description="Low complexity" evidence="5">
    <location>
        <begin position="886"/>
        <end position="899"/>
    </location>
</feature>
<evidence type="ECO:0000256" key="4">
    <source>
        <dbReference type="ARBA" id="ARBA00022949"/>
    </source>
</evidence>
<dbReference type="PROSITE" id="PS50057">
    <property type="entry name" value="FERM_3"/>
    <property type="match status" value="1"/>
</dbReference>
<dbReference type="Pfam" id="PF00373">
    <property type="entry name" value="FERM_M"/>
    <property type="match status" value="1"/>
</dbReference>
<dbReference type="CDD" id="cd13186">
    <property type="entry name" value="FERM_C_NBL4_NBL5"/>
    <property type="match status" value="1"/>
</dbReference>
<dbReference type="EMBL" id="BLXT01004580">
    <property type="protein sequence ID" value="GFO14544.1"/>
    <property type="molecule type" value="Genomic_DNA"/>
</dbReference>
<evidence type="ECO:0000313" key="8">
    <source>
        <dbReference type="Proteomes" id="UP000735302"/>
    </source>
</evidence>
<feature type="region of interest" description="Disordered" evidence="5">
    <location>
        <begin position="1057"/>
        <end position="1076"/>
    </location>
</feature>
<dbReference type="FunFam" id="3.10.20.90:FF:000024">
    <property type="entry name" value="Erythrocyte membrane protein band 4.1-like 5"/>
    <property type="match status" value="1"/>
</dbReference>
<feature type="compositionally biased region" description="Basic and acidic residues" evidence="5">
    <location>
        <begin position="591"/>
        <end position="606"/>
    </location>
</feature>
<feature type="compositionally biased region" description="Low complexity" evidence="5">
    <location>
        <begin position="370"/>
        <end position="393"/>
    </location>
</feature>
<dbReference type="SMART" id="SM01195">
    <property type="entry name" value="FA"/>
    <property type="match status" value="1"/>
</dbReference>
<dbReference type="PANTHER" id="PTHR23280">
    <property type="entry name" value="4.1 G PROTEIN"/>
    <property type="match status" value="1"/>
</dbReference>
<dbReference type="PANTHER" id="PTHR23280:SF25">
    <property type="entry name" value="MOESIN_EZRIN_RADIXIN HOMOLOG 1"/>
    <property type="match status" value="1"/>
</dbReference>
<organism evidence="7 8">
    <name type="scientific">Plakobranchus ocellatus</name>
    <dbReference type="NCBI Taxonomy" id="259542"/>
    <lineage>
        <taxon>Eukaryota</taxon>
        <taxon>Metazoa</taxon>
        <taxon>Spiralia</taxon>
        <taxon>Lophotrochozoa</taxon>
        <taxon>Mollusca</taxon>
        <taxon>Gastropoda</taxon>
        <taxon>Heterobranchia</taxon>
        <taxon>Euthyneura</taxon>
        <taxon>Panpulmonata</taxon>
        <taxon>Sacoglossa</taxon>
        <taxon>Placobranchoidea</taxon>
        <taxon>Plakobranchidae</taxon>
        <taxon>Plakobranchus</taxon>
    </lineage>
</organism>